<proteinExistence type="inferred from homology"/>
<sequence length="192" mass="21193">MRGKALGLIETFGYLSAVEAADICLKTANVTLIGLEKVSGGLVTIKISGDVAAVKVAIDAAEVAVKEMGNLLSTHVISRTAEGLDKIIFSDICGIHKTQKKELRKSMNKDYADVDTIVQEIRIDKELNENLSNPEKTIEELKAMKVVKLRTLARKMEGIKLDKGEIKFARKNQLIMAILEFYERGGRTDDSR</sequence>
<dbReference type="Pfam" id="PF00936">
    <property type="entry name" value="BMC"/>
    <property type="match status" value="1"/>
</dbReference>
<evidence type="ECO:0000313" key="5">
    <source>
        <dbReference type="EMBL" id="SET49264.1"/>
    </source>
</evidence>
<dbReference type="InterPro" id="IPR037233">
    <property type="entry name" value="CcmK-like_sf"/>
</dbReference>
<accession>A0A1I0EUY4</accession>
<evidence type="ECO:0000313" key="6">
    <source>
        <dbReference type="Proteomes" id="UP000199568"/>
    </source>
</evidence>
<comment type="subcellular location">
    <subcellularLocation>
        <location evidence="1">Bacterial microcompartment</location>
    </subcellularLocation>
</comment>
<dbReference type="PANTHER" id="PTHR33941:SF11">
    <property type="entry name" value="BACTERIAL MICROCOMPARTMENT SHELL PROTEIN PDUJ"/>
    <property type="match status" value="1"/>
</dbReference>
<dbReference type="EMBL" id="FOHU01000012">
    <property type="protein sequence ID" value="SET49264.1"/>
    <property type="molecule type" value="Genomic_DNA"/>
</dbReference>
<reference evidence="5 6" key="1">
    <citation type="submission" date="2016-10" db="EMBL/GenBank/DDBJ databases">
        <authorList>
            <person name="de Groot N.N."/>
        </authorList>
    </citation>
    <scope>NUCLEOTIDE SEQUENCE [LARGE SCALE GENOMIC DNA]</scope>
    <source>
        <strain evidence="5 6">DSM 18979</strain>
    </source>
</reference>
<dbReference type="Proteomes" id="UP000199568">
    <property type="component" value="Unassembled WGS sequence"/>
</dbReference>
<evidence type="ECO:0000256" key="1">
    <source>
        <dbReference type="ARBA" id="ARBA00024322"/>
    </source>
</evidence>
<dbReference type="InterPro" id="IPR044872">
    <property type="entry name" value="CcmK/CsoS1_BMC"/>
</dbReference>
<dbReference type="AlphaFoldDB" id="A0A1I0EUY4"/>
<dbReference type="InterPro" id="IPR000249">
    <property type="entry name" value="BMC_dom"/>
</dbReference>
<dbReference type="SUPFAM" id="SSF143414">
    <property type="entry name" value="CcmK-like"/>
    <property type="match status" value="1"/>
</dbReference>
<keyword evidence="2" id="KW-1283">Bacterial microcompartment</keyword>
<comment type="similarity">
    <text evidence="3">Belongs to the bacterial microcompartments protein family.</text>
</comment>
<dbReference type="Gene3D" id="3.30.70.1710">
    <property type="match status" value="1"/>
</dbReference>
<keyword evidence="6" id="KW-1185">Reference proteome</keyword>
<dbReference type="OrthoDB" id="9812608at2"/>
<feature type="domain" description="BMC" evidence="4">
    <location>
        <begin position="5"/>
        <end position="89"/>
    </location>
</feature>
<dbReference type="RefSeq" id="WP_090444695.1">
    <property type="nucleotide sequence ID" value="NZ_FOHU01000012.1"/>
</dbReference>
<dbReference type="SMART" id="SM00877">
    <property type="entry name" value="BMC"/>
    <property type="match status" value="1"/>
</dbReference>
<protein>
    <submittedName>
        <fullName evidence="5">BMC domain-containing protein</fullName>
    </submittedName>
</protein>
<dbReference type="InterPro" id="IPR050575">
    <property type="entry name" value="BMC_shell"/>
</dbReference>
<name>A0A1I0EUY4_9FIRM</name>
<evidence type="ECO:0000256" key="3">
    <source>
        <dbReference type="PROSITE-ProRule" id="PRU01278"/>
    </source>
</evidence>
<dbReference type="GO" id="GO:0031469">
    <property type="term" value="C:bacterial microcompartment"/>
    <property type="evidence" value="ECO:0007669"/>
    <property type="project" value="UniProtKB-SubCell"/>
</dbReference>
<dbReference type="CDD" id="cd07045">
    <property type="entry name" value="BMC_CcmK_like"/>
    <property type="match status" value="1"/>
</dbReference>
<dbReference type="PROSITE" id="PS51930">
    <property type="entry name" value="BMC_2"/>
    <property type="match status" value="1"/>
</dbReference>
<organism evidence="5 6">
    <name type="scientific">Natronincola peptidivorans</name>
    <dbReference type="NCBI Taxonomy" id="426128"/>
    <lineage>
        <taxon>Bacteria</taxon>
        <taxon>Bacillati</taxon>
        <taxon>Bacillota</taxon>
        <taxon>Clostridia</taxon>
        <taxon>Peptostreptococcales</taxon>
        <taxon>Natronincolaceae</taxon>
        <taxon>Natronincola</taxon>
    </lineage>
</organism>
<gene>
    <name evidence="5" type="ORF">SAMN05660297_02562</name>
</gene>
<evidence type="ECO:0000256" key="2">
    <source>
        <dbReference type="ARBA" id="ARBA00024446"/>
    </source>
</evidence>
<dbReference type="PANTHER" id="PTHR33941">
    <property type="entry name" value="PROPANEDIOL UTILIZATION PROTEIN PDUA"/>
    <property type="match status" value="1"/>
</dbReference>
<evidence type="ECO:0000259" key="4">
    <source>
        <dbReference type="PROSITE" id="PS51930"/>
    </source>
</evidence>
<dbReference type="STRING" id="426128.SAMN05660297_02562"/>